<dbReference type="GO" id="GO:0005634">
    <property type="term" value="C:nucleus"/>
    <property type="evidence" value="ECO:0007669"/>
    <property type="project" value="UniProtKB-SubCell"/>
</dbReference>
<evidence type="ECO:0000256" key="5">
    <source>
        <dbReference type="SAM" id="MobiDB-lite"/>
    </source>
</evidence>
<evidence type="ECO:0000313" key="7">
    <source>
        <dbReference type="EMBL" id="VFQ68855.1"/>
    </source>
</evidence>
<dbReference type="PANTHER" id="PTHR31442:SF29">
    <property type="entry name" value="HOMEODOMAIN-LIKE SUPERFAMILY PROTEIN"/>
    <property type="match status" value="1"/>
</dbReference>
<dbReference type="InterPro" id="IPR001005">
    <property type="entry name" value="SANT/Myb"/>
</dbReference>
<dbReference type="InterPro" id="IPR009057">
    <property type="entry name" value="Homeodomain-like_sf"/>
</dbReference>
<dbReference type="InterPro" id="IPR017930">
    <property type="entry name" value="Myb_dom"/>
</dbReference>
<reference evidence="7 8" key="1">
    <citation type="submission" date="2018-04" db="EMBL/GenBank/DDBJ databases">
        <authorList>
            <person name="Vogel A."/>
        </authorList>
    </citation>
    <scope>NUCLEOTIDE SEQUENCE [LARGE SCALE GENOMIC DNA]</scope>
</reference>
<protein>
    <recommendedName>
        <fullName evidence="6">HTH myb-type domain-containing protein</fullName>
    </recommendedName>
</protein>
<evidence type="ECO:0000256" key="2">
    <source>
        <dbReference type="ARBA" id="ARBA00023015"/>
    </source>
</evidence>
<feature type="domain" description="HTH myb-type" evidence="6">
    <location>
        <begin position="388"/>
        <end position="439"/>
    </location>
</feature>
<proteinExistence type="predicted"/>
<dbReference type="Gene3D" id="1.10.10.60">
    <property type="entry name" value="Homeodomain-like"/>
    <property type="match status" value="1"/>
</dbReference>
<dbReference type="GO" id="GO:0010597">
    <property type="term" value="P:green leaf volatile biosynthetic process"/>
    <property type="evidence" value="ECO:0007669"/>
    <property type="project" value="UniProtKB-ARBA"/>
</dbReference>
<evidence type="ECO:0000256" key="1">
    <source>
        <dbReference type="ARBA" id="ARBA00004123"/>
    </source>
</evidence>
<dbReference type="AlphaFoldDB" id="A0A484KWD8"/>
<evidence type="ECO:0000256" key="3">
    <source>
        <dbReference type="ARBA" id="ARBA00023163"/>
    </source>
</evidence>
<dbReference type="InterPro" id="IPR006447">
    <property type="entry name" value="Myb_dom_plants"/>
</dbReference>
<keyword evidence="3" id="KW-0804">Transcription</keyword>
<feature type="region of interest" description="Disordered" evidence="5">
    <location>
        <begin position="340"/>
        <end position="382"/>
    </location>
</feature>
<keyword evidence="8" id="KW-1185">Reference proteome</keyword>
<dbReference type="OrthoDB" id="60033at2759"/>
<dbReference type="Proteomes" id="UP000595140">
    <property type="component" value="Unassembled WGS sequence"/>
</dbReference>
<dbReference type="GO" id="GO:0000976">
    <property type="term" value="F:transcription cis-regulatory region binding"/>
    <property type="evidence" value="ECO:0007669"/>
    <property type="project" value="UniProtKB-ARBA"/>
</dbReference>
<dbReference type="Pfam" id="PF00249">
    <property type="entry name" value="Myb_DNA-binding"/>
    <property type="match status" value="1"/>
</dbReference>
<dbReference type="GO" id="GO:0003700">
    <property type="term" value="F:DNA-binding transcription factor activity"/>
    <property type="evidence" value="ECO:0007669"/>
    <property type="project" value="InterPro"/>
</dbReference>
<evidence type="ECO:0000256" key="4">
    <source>
        <dbReference type="ARBA" id="ARBA00023242"/>
    </source>
</evidence>
<dbReference type="SUPFAM" id="SSF46689">
    <property type="entry name" value="Homeodomain-like"/>
    <property type="match status" value="1"/>
</dbReference>
<sequence>MPTLKRSSKASTDVVDFGDLTEVHIYYNLRHGFRLFLAHLNKAGHTLENCKDKSIGEEQPHSIPSSISKSLFDSDIGRTHSNLSFSSGAIAIQPISTLAAKEGSLVLNSTQSSPNLELFSDGVNATQSFPIDDQDALQKPLLSATPAPSKQAVSAPFDECKQGLNANCSNEPPLNHTTRALNIHALPFQPSIPVLKQGKSVKELKELTMETEQKAYSGGLQRGMSLKELKALAFHKEAVQTKSVTTKPLGLLDLKLIYERSPQISLIDMSFGMNGEDHKRQKDGGVEVSEMAHDKIEFPVDDEDSYTLEAKMELDAIHLLDDFNPKGALAFDIRNAAASCGGGHLPPPPPLPPTTPSSQPNSSADFDPTELGGADEPARTLKRPRLVWTPQLHKRFVDAVAHLGIKNAVPKTIMQLMSVDGLTRENVASHLQKYRLYLKRMQSLSGGGGGGNSSAAAGEDPATDRLFASLPVPAHFLNPAGRPPNTDRFVPMQQHQIVAVSVVGGRQLRPQYGQFENSYAPPPPPQQQRVHRSGPVFVPPSNMECAAAGRKILTLFPTGDE</sequence>
<feature type="compositionally biased region" description="Pro residues" evidence="5">
    <location>
        <begin position="345"/>
        <end position="355"/>
    </location>
</feature>
<feature type="region of interest" description="Disordered" evidence="5">
    <location>
        <begin position="513"/>
        <end position="534"/>
    </location>
</feature>
<accession>A0A484KWD8</accession>
<name>A0A484KWD8_9ASTE</name>
<keyword evidence="4" id="KW-0539">Nucleus</keyword>
<comment type="subcellular location">
    <subcellularLocation>
        <location evidence="1">Nucleus</location>
    </subcellularLocation>
</comment>
<evidence type="ECO:0000313" key="8">
    <source>
        <dbReference type="Proteomes" id="UP000595140"/>
    </source>
</evidence>
<keyword evidence="2" id="KW-0805">Transcription regulation</keyword>
<organism evidence="7 8">
    <name type="scientific">Cuscuta campestris</name>
    <dbReference type="NCBI Taxonomy" id="132261"/>
    <lineage>
        <taxon>Eukaryota</taxon>
        <taxon>Viridiplantae</taxon>
        <taxon>Streptophyta</taxon>
        <taxon>Embryophyta</taxon>
        <taxon>Tracheophyta</taxon>
        <taxon>Spermatophyta</taxon>
        <taxon>Magnoliopsida</taxon>
        <taxon>eudicotyledons</taxon>
        <taxon>Gunneridae</taxon>
        <taxon>Pentapetalae</taxon>
        <taxon>asterids</taxon>
        <taxon>lamiids</taxon>
        <taxon>Solanales</taxon>
        <taxon>Convolvulaceae</taxon>
        <taxon>Cuscuteae</taxon>
        <taxon>Cuscuta</taxon>
        <taxon>Cuscuta subgen. Grammica</taxon>
        <taxon>Cuscuta sect. Cleistogrammica</taxon>
    </lineage>
</organism>
<evidence type="ECO:0000259" key="6">
    <source>
        <dbReference type="PROSITE" id="PS51294"/>
    </source>
</evidence>
<dbReference type="InterPro" id="IPR044841">
    <property type="entry name" value="LUX/BOA-like"/>
</dbReference>
<dbReference type="PANTHER" id="PTHR31442">
    <property type="entry name" value="HOMEODOMAIN-LIKE SUPERFAMILY PROTEIN-RELATED"/>
    <property type="match status" value="1"/>
</dbReference>
<dbReference type="NCBIfam" id="TIGR01557">
    <property type="entry name" value="myb_SHAQKYF"/>
    <property type="match status" value="1"/>
</dbReference>
<gene>
    <name evidence="7" type="ORF">CCAM_LOCUS10631</name>
</gene>
<dbReference type="PROSITE" id="PS51294">
    <property type="entry name" value="HTH_MYB"/>
    <property type="match status" value="1"/>
</dbReference>
<dbReference type="EMBL" id="OOIL02000746">
    <property type="protein sequence ID" value="VFQ68855.1"/>
    <property type="molecule type" value="Genomic_DNA"/>
</dbReference>
<dbReference type="FunFam" id="1.10.10.60:FF:000007">
    <property type="entry name" value="Two-component response regulator"/>
    <property type="match status" value="1"/>
</dbReference>